<reference evidence="2 3" key="1">
    <citation type="submission" date="2020-07" db="EMBL/GenBank/DDBJ databases">
        <title>Comparative genomics of pyrophilous fungi reveals a link between fire events and developmental genes.</title>
        <authorList>
            <consortium name="DOE Joint Genome Institute"/>
            <person name="Steindorff A.S."/>
            <person name="Carver A."/>
            <person name="Calhoun S."/>
            <person name="Stillman K."/>
            <person name="Liu H."/>
            <person name="Lipzen A."/>
            <person name="Pangilinan J."/>
            <person name="Labutti K."/>
            <person name="Bruns T.D."/>
            <person name="Grigoriev I.V."/>
        </authorList>
    </citation>
    <scope>NUCLEOTIDE SEQUENCE [LARGE SCALE GENOMIC DNA]</scope>
    <source>
        <strain evidence="2 3">CBS 144469</strain>
    </source>
</reference>
<keyword evidence="3" id="KW-1185">Reference proteome</keyword>
<sequence length="53" mass="5337">MLNLNLLSTGALLAQGSTALVVLTAVHTGMVAALSWCLLANAIVATQVVEDGT</sequence>
<evidence type="ECO:0000313" key="2">
    <source>
        <dbReference type="EMBL" id="KAF6748808.1"/>
    </source>
</evidence>
<name>A0A8H6HN36_9AGAR</name>
<proteinExistence type="predicted"/>
<evidence type="ECO:0000313" key="3">
    <source>
        <dbReference type="Proteomes" id="UP000521943"/>
    </source>
</evidence>
<dbReference type="Proteomes" id="UP000521943">
    <property type="component" value="Unassembled WGS sequence"/>
</dbReference>
<dbReference type="AlphaFoldDB" id="A0A8H6HN36"/>
<gene>
    <name evidence="2" type="ORF">DFP72DRAFT_915520</name>
</gene>
<dbReference type="Pfam" id="PF12271">
    <property type="entry name" value="Chs7"/>
    <property type="match status" value="1"/>
</dbReference>
<evidence type="ECO:0000256" key="1">
    <source>
        <dbReference type="SAM" id="Phobius"/>
    </source>
</evidence>
<protein>
    <submittedName>
        <fullName evidence="2">Uncharacterized protein</fullName>
    </submittedName>
</protein>
<keyword evidence="1" id="KW-0472">Membrane</keyword>
<keyword evidence="1" id="KW-0812">Transmembrane</keyword>
<dbReference type="OrthoDB" id="5582162at2759"/>
<dbReference type="InterPro" id="IPR022057">
    <property type="entry name" value="Chs7"/>
</dbReference>
<comment type="caution">
    <text evidence="2">The sequence shown here is derived from an EMBL/GenBank/DDBJ whole genome shotgun (WGS) entry which is preliminary data.</text>
</comment>
<organism evidence="2 3">
    <name type="scientific">Ephemerocybe angulata</name>
    <dbReference type="NCBI Taxonomy" id="980116"/>
    <lineage>
        <taxon>Eukaryota</taxon>
        <taxon>Fungi</taxon>
        <taxon>Dikarya</taxon>
        <taxon>Basidiomycota</taxon>
        <taxon>Agaricomycotina</taxon>
        <taxon>Agaricomycetes</taxon>
        <taxon>Agaricomycetidae</taxon>
        <taxon>Agaricales</taxon>
        <taxon>Agaricineae</taxon>
        <taxon>Psathyrellaceae</taxon>
        <taxon>Ephemerocybe</taxon>
    </lineage>
</organism>
<feature type="transmembrane region" description="Helical" evidence="1">
    <location>
        <begin position="29"/>
        <end position="49"/>
    </location>
</feature>
<dbReference type="EMBL" id="JACGCI010000068">
    <property type="protein sequence ID" value="KAF6748808.1"/>
    <property type="molecule type" value="Genomic_DNA"/>
</dbReference>
<accession>A0A8H6HN36</accession>
<keyword evidence="1" id="KW-1133">Transmembrane helix</keyword>